<dbReference type="AlphaFoldDB" id="A0A1M5QIP1"/>
<dbReference type="PROSITE" id="PS51677">
    <property type="entry name" value="NODB"/>
    <property type="match status" value="1"/>
</dbReference>
<dbReference type="InterPro" id="IPR050248">
    <property type="entry name" value="Polysacc_deacetylase_ArnD"/>
</dbReference>
<dbReference type="CDD" id="cd10917">
    <property type="entry name" value="CE4_NodB_like_6s_7s"/>
    <property type="match status" value="1"/>
</dbReference>
<reference evidence="3 4" key="1">
    <citation type="submission" date="2016-11" db="EMBL/GenBank/DDBJ databases">
        <authorList>
            <person name="Jaros S."/>
            <person name="Januszkiewicz K."/>
            <person name="Wedrychowicz H."/>
        </authorList>
    </citation>
    <scope>NUCLEOTIDE SEQUENCE [LARGE SCALE GENOMIC DNA]</scope>
    <source>
        <strain evidence="3 4">DSM 24574</strain>
    </source>
</reference>
<dbReference type="GO" id="GO:0005975">
    <property type="term" value="P:carbohydrate metabolic process"/>
    <property type="evidence" value="ECO:0007669"/>
    <property type="project" value="InterPro"/>
</dbReference>
<keyword evidence="1" id="KW-0472">Membrane</keyword>
<evidence type="ECO:0000313" key="4">
    <source>
        <dbReference type="Proteomes" id="UP000184212"/>
    </source>
</evidence>
<dbReference type="STRING" id="947013.SAMN04488109_2830"/>
<dbReference type="Pfam" id="PF01522">
    <property type="entry name" value="Polysacc_deac_1"/>
    <property type="match status" value="1"/>
</dbReference>
<evidence type="ECO:0000313" key="3">
    <source>
        <dbReference type="EMBL" id="SHH13741.1"/>
    </source>
</evidence>
<dbReference type="InterPro" id="IPR011330">
    <property type="entry name" value="Glyco_hydro/deAcase_b/a-brl"/>
</dbReference>
<feature type="transmembrane region" description="Helical" evidence="1">
    <location>
        <begin position="30"/>
        <end position="56"/>
    </location>
</feature>
<dbReference type="Proteomes" id="UP000184212">
    <property type="component" value="Unassembled WGS sequence"/>
</dbReference>
<feature type="transmembrane region" description="Helical" evidence="1">
    <location>
        <begin position="7"/>
        <end position="24"/>
    </location>
</feature>
<dbReference type="RefSeq" id="WP_073135234.1">
    <property type="nucleotide sequence ID" value="NZ_FQWQ01000002.1"/>
</dbReference>
<sequence length="257" mass="28502">MLKYKTITIVFIVALAAMVAYDAMETLPWWYYLILAIIYLGIVGYGTSVLSAQFFLPVRYKGDHGSNSIAITFDDGPIPGNTEKALEILKARGVKAAFFCIGNRIAAHPQLTKEIHTAGHLICNHSYWHAATFDLQTASQIAKELTDTDKVIEETIGARPTFFRPPYGVTNPMLASAVKKGGYKTIGWSVRSFDTVSKDAALLMQRVTRSLKGGDVVLFHDYCDITLDILPAFLDHVAKRGLKIVRVDELLNERAYA</sequence>
<proteinExistence type="predicted"/>
<dbReference type="InterPro" id="IPR002509">
    <property type="entry name" value="NODB_dom"/>
</dbReference>
<gene>
    <name evidence="3" type="ORF">SAMN04488109_2830</name>
</gene>
<dbReference type="OrthoDB" id="9812065at2"/>
<keyword evidence="1" id="KW-0812">Transmembrane</keyword>
<dbReference type="Gene3D" id="3.20.20.370">
    <property type="entry name" value="Glycoside hydrolase/deacetylase"/>
    <property type="match status" value="1"/>
</dbReference>
<dbReference type="SUPFAM" id="SSF88713">
    <property type="entry name" value="Glycoside hydrolase/deacetylase"/>
    <property type="match status" value="1"/>
</dbReference>
<dbReference type="GO" id="GO:0016810">
    <property type="term" value="F:hydrolase activity, acting on carbon-nitrogen (but not peptide) bonds"/>
    <property type="evidence" value="ECO:0007669"/>
    <property type="project" value="InterPro"/>
</dbReference>
<dbReference type="PANTHER" id="PTHR10587">
    <property type="entry name" value="GLYCOSYL TRANSFERASE-RELATED"/>
    <property type="match status" value="1"/>
</dbReference>
<keyword evidence="4" id="KW-1185">Reference proteome</keyword>
<accession>A0A1M5QIP1</accession>
<evidence type="ECO:0000259" key="2">
    <source>
        <dbReference type="PROSITE" id="PS51677"/>
    </source>
</evidence>
<name>A0A1M5QIP1_9BACT</name>
<feature type="domain" description="NodB homology" evidence="2">
    <location>
        <begin position="67"/>
        <end position="245"/>
    </location>
</feature>
<keyword evidence="1" id="KW-1133">Transmembrane helix</keyword>
<protein>
    <submittedName>
        <fullName evidence="3">Peptidoglycan/xylan/chitin deacetylase, PgdA/CDA1 family</fullName>
    </submittedName>
</protein>
<evidence type="ECO:0000256" key="1">
    <source>
        <dbReference type="SAM" id="Phobius"/>
    </source>
</evidence>
<dbReference type="EMBL" id="FQWQ01000002">
    <property type="protein sequence ID" value="SHH13741.1"/>
    <property type="molecule type" value="Genomic_DNA"/>
</dbReference>
<organism evidence="3 4">
    <name type="scientific">Chryseolinea serpens</name>
    <dbReference type="NCBI Taxonomy" id="947013"/>
    <lineage>
        <taxon>Bacteria</taxon>
        <taxon>Pseudomonadati</taxon>
        <taxon>Bacteroidota</taxon>
        <taxon>Cytophagia</taxon>
        <taxon>Cytophagales</taxon>
        <taxon>Fulvivirgaceae</taxon>
        <taxon>Chryseolinea</taxon>
    </lineage>
</organism>